<evidence type="ECO:0000256" key="3">
    <source>
        <dbReference type="ARBA" id="ARBA00022553"/>
    </source>
</evidence>
<feature type="coiled-coil region" evidence="7">
    <location>
        <begin position="73"/>
        <end position="111"/>
    </location>
</feature>
<feature type="transmembrane region" description="Helical" evidence="8">
    <location>
        <begin position="7"/>
        <end position="28"/>
    </location>
</feature>
<dbReference type="PROSITE" id="PS50109">
    <property type="entry name" value="HIS_KIN"/>
    <property type="match status" value="1"/>
</dbReference>
<evidence type="ECO:0000256" key="4">
    <source>
        <dbReference type="ARBA" id="ARBA00022679"/>
    </source>
</evidence>
<dbReference type="PANTHER" id="PTHR43711:SF31">
    <property type="entry name" value="HISTIDINE KINASE"/>
    <property type="match status" value="1"/>
</dbReference>
<keyword evidence="11" id="KW-1185">Reference proteome</keyword>
<evidence type="ECO:0000313" key="11">
    <source>
        <dbReference type="Proteomes" id="UP000192738"/>
    </source>
</evidence>
<dbReference type="CDD" id="cd00075">
    <property type="entry name" value="HATPase"/>
    <property type="match status" value="1"/>
</dbReference>
<dbReference type="InterPro" id="IPR003661">
    <property type="entry name" value="HisK_dim/P_dom"/>
</dbReference>
<keyword evidence="8" id="KW-0812">Transmembrane</keyword>
<keyword evidence="5 10" id="KW-0418">Kinase</keyword>
<organism evidence="10 11">
    <name type="scientific">Sporomusa malonica</name>
    <dbReference type="NCBI Taxonomy" id="112901"/>
    <lineage>
        <taxon>Bacteria</taxon>
        <taxon>Bacillati</taxon>
        <taxon>Bacillota</taxon>
        <taxon>Negativicutes</taxon>
        <taxon>Selenomonadales</taxon>
        <taxon>Sporomusaceae</taxon>
        <taxon>Sporomusa</taxon>
    </lineage>
</organism>
<dbReference type="STRING" id="112901.SAMN04488500_109131"/>
<dbReference type="SUPFAM" id="SSF55874">
    <property type="entry name" value="ATPase domain of HSP90 chaperone/DNA topoisomerase II/histidine kinase"/>
    <property type="match status" value="1"/>
</dbReference>
<evidence type="ECO:0000256" key="7">
    <source>
        <dbReference type="SAM" id="Coils"/>
    </source>
</evidence>
<dbReference type="InterPro" id="IPR004358">
    <property type="entry name" value="Sig_transdc_His_kin-like_C"/>
</dbReference>
<dbReference type="PRINTS" id="PR00344">
    <property type="entry name" value="BCTRLSENSOR"/>
</dbReference>
<dbReference type="InterPro" id="IPR005467">
    <property type="entry name" value="His_kinase_dom"/>
</dbReference>
<dbReference type="Gene3D" id="1.10.287.130">
    <property type="match status" value="1"/>
</dbReference>
<feature type="transmembrane region" description="Helical" evidence="8">
    <location>
        <begin position="52"/>
        <end position="73"/>
    </location>
</feature>
<reference evidence="10 11" key="1">
    <citation type="submission" date="2017-04" db="EMBL/GenBank/DDBJ databases">
        <authorList>
            <person name="Afonso C.L."/>
            <person name="Miller P.J."/>
            <person name="Scott M.A."/>
            <person name="Spackman E."/>
            <person name="Goraichik I."/>
            <person name="Dimitrov K.M."/>
            <person name="Suarez D.L."/>
            <person name="Swayne D.E."/>
        </authorList>
    </citation>
    <scope>NUCLEOTIDE SEQUENCE [LARGE SCALE GENOMIC DNA]</scope>
    <source>
        <strain evidence="10 11">DSM 5090</strain>
    </source>
</reference>
<dbReference type="AlphaFoldDB" id="A0A1W2C4V8"/>
<evidence type="ECO:0000256" key="6">
    <source>
        <dbReference type="ARBA" id="ARBA00023012"/>
    </source>
</evidence>
<dbReference type="CDD" id="cd00082">
    <property type="entry name" value="HisKA"/>
    <property type="match status" value="1"/>
</dbReference>
<keyword evidence="7" id="KW-0175">Coiled coil</keyword>
<gene>
    <name evidence="10" type="ORF">SAMN04488500_109131</name>
</gene>
<dbReference type="RefSeq" id="WP_176215500.1">
    <property type="nucleotide sequence ID" value="NZ_CP155572.1"/>
</dbReference>
<dbReference type="SUPFAM" id="SSF47384">
    <property type="entry name" value="Homodimeric domain of signal transducing histidine kinase"/>
    <property type="match status" value="1"/>
</dbReference>
<name>A0A1W2C4V8_9FIRM</name>
<keyword evidence="3" id="KW-0597">Phosphoprotein</keyword>
<dbReference type="Gene3D" id="3.30.565.10">
    <property type="entry name" value="Histidine kinase-like ATPase, C-terminal domain"/>
    <property type="match status" value="1"/>
</dbReference>
<dbReference type="PANTHER" id="PTHR43711">
    <property type="entry name" value="TWO-COMPONENT HISTIDINE KINASE"/>
    <property type="match status" value="1"/>
</dbReference>
<evidence type="ECO:0000259" key="9">
    <source>
        <dbReference type="PROSITE" id="PS50109"/>
    </source>
</evidence>
<keyword evidence="8" id="KW-1133">Transmembrane helix</keyword>
<dbReference type="InterPro" id="IPR036890">
    <property type="entry name" value="HATPase_C_sf"/>
</dbReference>
<keyword evidence="4" id="KW-0808">Transferase</keyword>
<evidence type="ECO:0000256" key="2">
    <source>
        <dbReference type="ARBA" id="ARBA00012438"/>
    </source>
</evidence>
<keyword evidence="6" id="KW-0902">Two-component regulatory system</keyword>
<dbReference type="Pfam" id="PF02518">
    <property type="entry name" value="HATPase_c"/>
    <property type="match status" value="1"/>
</dbReference>
<protein>
    <recommendedName>
        <fullName evidence="2">histidine kinase</fullName>
        <ecNumber evidence="2">2.7.13.3</ecNumber>
    </recommendedName>
</protein>
<keyword evidence="8" id="KW-0472">Membrane</keyword>
<proteinExistence type="predicted"/>
<evidence type="ECO:0000256" key="1">
    <source>
        <dbReference type="ARBA" id="ARBA00000085"/>
    </source>
</evidence>
<dbReference type="SMART" id="SM00387">
    <property type="entry name" value="HATPase_c"/>
    <property type="match status" value="1"/>
</dbReference>
<dbReference type="SMART" id="SM00388">
    <property type="entry name" value="HisKA"/>
    <property type="match status" value="1"/>
</dbReference>
<comment type="catalytic activity">
    <reaction evidence="1">
        <text>ATP + protein L-histidine = ADP + protein N-phospho-L-histidine.</text>
        <dbReference type="EC" id="2.7.13.3"/>
    </reaction>
</comment>
<dbReference type="InterPro" id="IPR003594">
    <property type="entry name" value="HATPase_dom"/>
</dbReference>
<evidence type="ECO:0000256" key="8">
    <source>
        <dbReference type="SAM" id="Phobius"/>
    </source>
</evidence>
<dbReference type="GO" id="GO:0000155">
    <property type="term" value="F:phosphorelay sensor kinase activity"/>
    <property type="evidence" value="ECO:0007669"/>
    <property type="project" value="InterPro"/>
</dbReference>
<accession>A0A1W2C4V8</accession>
<dbReference type="Proteomes" id="UP000192738">
    <property type="component" value="Unassembled WGS sequence"/>
</dbReference>
<dbReference type="InterPro" id="IPR036097">
    <property type="entry name" value="HisK_dim/P_sf"/>
</dbReference>
<dbReference type="EMBL" id="FWXI01000009">
    <property type="protein sequence ID" value="SMC80131.1"/>
    <property type="molecule type" value="Genomic_DNA"/>
</dbReference>
<sequence>MTYFRHINWNVFNIVATYISLSFVWILASDEFVRMVASDPEVFRNLSVAKGWFFVIVTASLLYVQISRYTVLIENKESMLRKRNEELIELSNELSRQLKAVQQHENQLKLRNQELDQFAYIVSHDLKAPLRAITNLSSWIEEDLQDTHSEEIRNNLSLLRKRVYRMDNLIQGILEYSRVGRTTSPVQQCNIASLLDDIIDDLHPPAGFQIEIGADMPTIKTNSLRLRQVLANLIDNAIKHHDKQNGTIRIAIHDMGDFYEFSVEDDGPGIASAYHEKIFEIFQVLKPRDTTENTGVGLALVKKIVESQAGKIQVDSADGQGTTFRFTWLKQKEITSW</sequence>
<evidence type="ECO:0000256" key="5">
    <source>
        <dbReference type="ARBA" id="ARBA00022777"/>
    </source>
</evidence>
<feature type="domain" description="Histidine kinase" evidence="9">
    <location>
        <begin position="121"/>
        <end position="332"/>
    </location>
</feature>
<dbReference type="EC" id="2.7.13.3" evidence="2"/>
<evidence type="ECO:0000313" key="10">
    <source>
        <dbReference type="EMBL" id="SMC80131.1"/>
    </source>
</evidence>
<dbReference type="InterPro" id="IPR050736">
    <property type="entry name" value="Sensor_HK_Regulatory"/>
</dbReference>
<dbReference type="Pfam" id="PF00512">
    <property type="entry name" value="HisKA"/>
    <property type="match status" value="1"/>
</dbReference>